<evidence type="ECO:0000313" key="6">
    <source>
        <dbReference type="EMBL" id="OWQ92116.1"/>
    </source>
</evidence>
<keyword evidence="2" id="KW-0238">DNA-binding</keyword>
<dbReference type="Pfam" id="PF12802">
    <property type="entry name" value="MarR_2"/>
    <property type="match status" value="1"/>
</dbReference>
<evidence type="ECO:0000256" key="1">
    <source>
        <dbReference type="ARBA" id="ARBA00023015"/>
    </source>
</evidence>
<dbReference type="InterPro" id="IPR036390">
    <property type="entry name" value="WH_DNA-bd_sf"/>
</dbReference>
<dbReference type="SUPFAM" id="SSF46785">
    <property type="entry name" value="Winged helix' DNA-binding domain"/>
    <property type="match status" value="1"/>
</dbReference>
<feature type="domain" description="HTH marR-type" evidence="5">
    <location>
        <begin position="25"/>
        <end position="156"/>
    </location>
</feature>
<keyword evidence="3" id="KW-0804">Transcription</keyword>
<feature type="region of interest" description="Disordered" evidence="4">
    <location>
        <begin position="1"/>
        <end position="25"/>
    </location>
</feature>
<accession>A0A246JHH5</accession>
<dbReference type="GO" id="GO:0003700">
    <property type="term" value="F:DNA-binding transcription factor activity"/>
    <property type="evidence" value="ECO:0007669"/>
    <property type="project" value="InterPro"/>
</dbReference>
<keyword evidence="1" id="KW-0805">Transcription regulation</keyword>
<dbReference type="RefSeq" id="WP_088384030.1">
    <property type="nucleotide sequence ID" value="NZ_NIOF01000002.1"/>
</dbReference>
<dbReference type="PANTHER" id="PTHR42756:SF1">
    <property type="entry name" value="TRANSCRIPTIONAL REPRESSOR OF EMRAB OPERON"/>
    <property type="match status" value="1"/>
</dbReference>
<dbReference type="AlphaFoldDB" id="A0A246JHH5"/>
<dbReference type="SMART" id="SM00347">
    <property type="entry name" value="HTH_MARR"/>
    <property type="match status" value="1"/>
</dbReference>
<dbReference type="OrthoDB" id="8964931at2"/>
<evidence type="ECO:0000256" key="2">
    <source>
        <dbReference type="ARBA" id="ARBA00023125"/>
    </source>
</evidence>
<reference evidence="6 7" key="1">
    <citation type="journal article" date="2008" name="Int. J. Syst. Evol. Microbiol.">
        <title>Description of Roseateles aquatilis sp. nov. and Roseateles terrae sp. nov., in the class Betaproteobacteria, and emended description of the genus Roseateles.</title>
        <authorList>
            <person name="Gomila M."/>
            <person name="Bowien B."/>
            <person name="Falsen E."/>
            <person name="Moore E.R."/>
            <person name="Lalucat J."/>
        </authorList>
    </citation>
    <scope>NUCLEOTIDE SEQUENCE [LARGE SCALE GENOMIC DNA]</scope>
    <source>
        <strain evidence="6 7">CCUG 48205</strain>
    </source>
</reference>
<gene>
    <name evidence="6" type="ORF">CDN99_07120</name>
</gene>
<organism evidence="6 7">
    <name type="scientific">Roseateles aquatilis</name>
    <dbReference type="NCBI Taxonomy" id="431061"/>
    <lineage>
        <taxon>Bacteria</taxon>
        <taxon>Pseudomonadati</taxon>
        <taxon>Pseudomonadota</taxon>
        <taxon>Betaproteobacteria</taxon>
        <taxon>Burkholderiales</taxon>
        <taxon>Sphaerotilaceae</taxon>
        <taxon>Roseateles</taxon>
    </lineage>
</organism>
<comment type="caution">
    <text evidence="6">The sequence shown here is derived from an EMBL/GenBank/DDBJ whole genome shotgun (WGS) entry which is preliminary data.</text>
</comment>
<protein>
    <recommendedName>
        <fullName evidence="5">HTH marR-type domain-containing protein</fullName>
    </recommendedName>
</protein>
<dbReference type="EMBL" id="NIOF01000002">
    <property type="protein sequence ID" value="OWQ92116.1"/>
    <property type="molecule type" value="Genomic_DNA"/>
</dbReference>
<proteinExistence type="predicted"/>
<sequence>MNATSTRSSAGALAPASQGEPISPKGCTNFKLRQLTRLVSNHCEGHFAETGLKTTQYALLSHIVVLGPIQPSELARRMDLDLSTLSRNVQPLLAMGLVEMLPGADARSRQLQATEEGQTRRRQMKATWKRAQLSLNERLGDERVQRLHALLDECAALMRGDLRVEEVDAADSG</sequence>
<keyword evidence="7" id="KW-1185">Reference proteome</keyword>
<dbReference type="InterPro" id="IPR036388">
    <property type="entry name" value="WH-like_DNA-bd_sf"/>
</dbReference>
<evidence type="ECO:0000256" key="3">
    <source>
        <dbReference type="ARBA" id="ARBA00023163"/>
    </source>
</evidence>
<dbReference type="PROSITE" id="PS50995">
    <property type="entry name" value="HTH_MARR_2"/>
    <property type="match status" value="1"/>
</dbReference>
<evidence type="ECO:0000256" key="4">
    <source>
        <dbReference type="SAM" id="MobiDB-lite"/>
    </source>
</evidence>
<evidence type="ECO:0000259" key="5">
    <source>
        <dbReference type="PROSITE" id="PS50995"/>
    </source>
</evidence>
<evidence type="ECO:0000313" key="7">
    <source>
        <dbReference type="Proteomes" id="UP000197468"/>
    </source>
</evidence>
<dbReference type="Gene3D" id="1.10.10.10">
    <property type="entry name" value="Winged helix-like DNA-binding domain superfamily/Winged helix DNA-binding domain"/>
    <property type="match status" value="1"/>
</dbReference>
<dbReference type="Proteomes" id="UP000197468">
    <property type="component" value="Unassembled WGS sequence"/>
</dbReference>
<dbReference type="GO" id="GO:0003677">
    <property type="term" value="F:DNA binding"/>
    <property type="evidence" value="ECO:0007669"/>
    <property type="project" value="UniProtKB-KW"/>
</dbReference>
<dbReference type="PANTHER" id="PTHR42756">
    <property type="entry name" value="TRANSCRIPTIONAL REGULATOR, MARR"/>
    <property type="match status" value="1"/>
</dbReference>
<dbReference type="InterPro" id="IPR000835">
    <property type="entry name" value="HTH_MarR-typ"/>
</dbReference>
<name>A0A246JHH5_9BURK</name>